<accession>Q0V0S5</accession>
<reference evidence="3" key="1">
    <citation type="journal article" date="2007" name="Plant Cell">
        <title>Dothideomycete-plant interactions illuminated by genome sequencing and EST analysis of the wheat pathogen Stagonospora nodorum.</title>
        <authorList>
            <person name="Hane J.K."/>
            <person name="Lowe R.G."/>
            <person name="Solomon P.S."/>
            <person name="Tan K.C."/>
            <person name="Schoch C.L."/>
            <person name="Spatafora J.W."/>
            <person name="Crous P.W."/>
            <person name="Kodira C."/>
            <person name="Birren B.W."/>
            <person name="Galagan J.E."/>
            <person name="Torriani S.F."/>
            <person name="McDonald B.A."/>
            <person name="Oliver R.P."/>
        </authorList>
    </citation>
    <scope>NUCLEOTIDE SEQUENCE [LARGE SCALE GENOMIC DNA]</scope>
    <source>
        <strain evidence="3">SN15 / ATCC MYA-4574 / FGSC 10173</strain>
    </source>
</reference>
<dbReference type="GeneID" id="5969846"/>
<dbReference type="AlphaFoldDB" id="Q0V0S5"/>
<dbReference type="InParanoid" id="Q0V0S5"/>
<dbReference type="VEuPathDB" id="FungiDB:JI435_023890"/>
<gene>
    <name evidence="2" type="ORF">SNOG_02389</name>
</gene>
<protein>
    <submittedName>
        <fullName evidence="2">Uncharacterized protein</fullName>
    </submittedName>
</protein>
<organism evidence="2 3">
    <name type="scientific">Phaeosphaeria nodorum (strain SN15 / ATCC MYA-4574 / FGSC 10173)</name>
    <name type="common">Glume blotch fungus</name>
    <name type="synonym">Parastagonospora nodorum</name>
    <dbReference type="NCBI Taxonomy" id="321614"/>
    <lineage>
        <taxon>Eukaryota</taxon>
        <taxon>Fungi</taxon>
        <taxon>Dikarya</taxon>
        <taxon>Ascomycota</taxon>
        <taxon>Pezizomycotina</taxon>
        <taxon>Dothideomycetes</taxon>
        <taxon>Pleosporomycetidae</taxon>
        <taxon>Pleosporales</taxon>
        <taxon>Pleosporineae</taxon>
        <taxon>Phaeosphaeriaceae</taxon>
        <taxon>Parastagonospora</taxon>
    </lineage>
</organism>
<evidence type="ECO:0000313" key="2">
    <source>
        <dbReference type="EMBL" id="EAT90601.1"/>
    </source>
</evidence>
<dbReference type="KEGG" id="pno:SNOG_02389"/>
<evidence type="ECO:0000256" key="1">
    <source>
        <dbReference type="SAM" id="MobiDB-lite"/>
    </source>
</evidence>
<name>Q0V0S5_PHANO</name>
<proteinExistence type="predicted"/>
<evidence type="ECO:0000313" key="3">
    <source>
        <dbReference type="Proteomes" id="UP000001055"/>
    </source>
</evidence>
<dbReference type="EMBL" id="CH445327">
    <property type="protein sequence ID" value="EAT90601.1"/>
    <property type="molecule type" value="Genomic_DNA"/>
</dbReference>
<dbReference type="HOGENOM" id="CLU_2210923_0_0_1"/>
<feature type="region of interest" description="Disordered" evidence="1">
    <location>
        <begin position="33"/>
        <end position="81"/>
    </location>
</feature>
<sequence length="107" mass="11620">MQLIPPARAEPVAMQWQQRGAVSWYECVVAEQGGSLGRPPRSDLGSRSSKELRNGTDRPHLHRARQAHGTRGSPASPASPAVVHVSLPQLVPTCCIGYTQPRKLETC</sequence>
<feature type="compositionally biased region" description="Basic and acidic residues" evidence="1">
    <location>
        <begin position="48"/>
        <end position="59"/>
    </location>
</feature>
<dbReference type="RefSeq" id="XP_001792996.1">
    <property type="nucleotide sequence ID" value="XM_001792944.1"/>
</dbReference>
<dbReference type="Proteomes" id="UP000001055">
    <property type="component" value="Unassembled WGS sequence"/>
</dbReference>